<dbReference type="InterPro" id="IPR000706">
    <property type="entry name" value="AGPR_type-1"/>
</dbReference>
<dbReference type="NCBIfam" id="TIGR01850">
    <property type="entry name" value="argC"/>
    <property type="match status" value="1"/>
</dbReference>
<dbReference type="Proteomes" id="UP000037997">
    <property type="component" value="Unassembled WGS sequence"/>
</dbReference>
<protein>
    <recommendedName>
        <fullName evidence="5">N-acetyl-gamma-glutamyl-phosphate reductase</fullName>
        <shortName evidence="5">AGPR</shortName>
        <ecNumber evidence="5">1.2.1.38</ecNumber>
    </recommendedName>
    <alternativeName>
        <fullName evidence="5">N-acetyl-glutamate semialdehyde dehydrogenase</fullName>
        <shortName evidence="5">NAGSA dehydrogenase</shortName>
    </alternativeName>
</protein>
<comment type="similarity">
    <text evidence="5">Belongs to the NAGSA dehydrogenase family. Type 1 subfamily.</text>
</comment>
<dbReference type="CDD" id="cd23934">
    <property type="entry name" value="AGPR_1_C"/>
    <property type="match status" value="1"/>
</dbReference>
<dbReference type="InterPro" id="IPR000534">
    <property type="entry name" value="Semialdehyde_DH_NAD-bd"/>
</dbReference>
<dbReference type="Pfam" id="PF22698">
    <property type="entry name" value="Semialdhyde_dhC_1"/>
    <property type="match status" value="1"/>
</dbReference>
<dbReference type="InterPro" id="IPR050085">
    <property type="entry name" value="AGPR"/>
</dbReference>
<dbReference type="AlphaFoldDB" id="A0A0N1EC76"/>
<name>A0A0N1EC76_9HELI</name>
<dbReference type="HAMAP" id="MF_00150">
    <property type="entry name" value="ArgC_type1"/>
    <property type="match status" value="1"/>
</dbReference>
<comment type="function">
    <text evidence="5">Catalyzes the NADPH-dependent reduction of N-acetyl-5-glutamyl phosphate to yield N-acetyl-L-glutamate 5-semialdehyde.</text>
</comment>
<dbReference type="GO" id="GO:0006526">
    <property type="term" value="P:L-arginine biosynthetic process"/>
    <property type="evidence" value="ECO:0007669"/>
    <property type="project" value="UniProtKB-UniRule"/>
</dbReference>
<evidence type="ECO:0000256" key="3">
    <source>
        <dbReference type="ARBA" id="ARBA00022857"/>
    </source>
</evidence>
<dbReference type="SUPFAM" id="SSF51735">
    <property type="entry name" value="NAD(P)-binding Rossmann-fold domains"/>
    <property type="match status" value="1"/>
</dbReference>
<dbReference type="GO" id="GO:0003942">
    <property type="term" value="F:N-acetyl-gamma-glutamyl-phosphate reductase activity"/>
    <property type="evidence" value="ECO:0007669"/>
    <property type="project" value="UniProtKB-UniRule"/>
</dbReference>
<gene>
    <name evidence="5" type="primary">argC</name>
    <name evidence="8" type="ORF">HPU229334_02940</name>
</gene>
<dbReference type="UniPathway" id="UPA00068">
    <property type="reaction ID" value="UER00108"/>
</dbReference>
<evidence type="ECO:0000256" key="2">
    <source>
        <dbReference type="ARBA" id="ARBA00022605"/>
    </source>
</evidence>
<dbReference type="PANTHER" id="PTHR32338">
    <property type="entry name" value="N-ACETYL-GAMMA-GLUTAMYL-PHOSPHATE REDUCTASE, CHLOROPLASTIC-RELATED-RELATED"/>
    <property type="match status" value="1"/>
</dbReference>
<reference evidence="8 9" key="1">
    <citation type="submission" date="2014-06" db="EMBL/GenBank/DDBJ databases">
        <title>Helicobacter pullorum isolates in fresh chicken meat - phenotypic and genotypic features.</title>
        <authorList>
            <person name="Borges V."/>
            <person name="Santos A."/>
            <person name="Correia C.B."/>
            <person name="Saraiva M."/>
            <person name="Menard A."/>
            <person name="Vieira L."/>
            <person name="Sampaio D.A."/>
            <person name="Gomes J.P."/>
            <person name="Oleastro M."/>
        </authorList>
    </citation>
    <scope>NUCLEOTIDE SEQUENCE [LARGE SCALE GENOMIC DNA]</scope>
    <source>
        <strain evidence="8 9">229334/12</strain>
    </source>
</reference>
<sequence length="336" mass="37501">MKIKVGIVGVSGYTGLELVKILINHPVFELKLLCATESHPNIASLHPALKNILQMPIIEANIEKIAQECELVFLALPHQKAMEYVKILYKKNIKIVDLSADYRLSFEKYEESYCQHLDKENLKNAVYGLPEYNRNAIANTNLVANPGCYPTASLLGILPFAQYIDTTQTLYIDAKSGVSGAGKKLTQTSHYVTINENLFAYSPISHRHTPEISEQIKKIGNIQVKTIFVPHLIPITRGMLVSIYAKLKEKINPLEILNEHYANESFIRIHHNCVQIKNVVGTHFCDIYAKNDGEDLFISSSIDNLLRGASSQAVANANLMCGLDEKLGLPLIAYVP</sequence>
<dbReference type="Gene3D" id="3.40.50.720">
    <property type="entry name" value="NAD(P)-binding Rossmann-like Domain"/>
    <property type="match status" value="1"/>
</dbReference>
<evidence type="ECO:0000256" key="4">
    <source>
        <dbReference type="ARBA" id="ARBA00023002"/>
    </source>
</evidence>
<evidence type="ECO:0000256" key="6">
    <source>
        <dbReference type="PROSITE-ProRule" id="PRU10010"/>
    </source>
</evidence>
<evidence type="ECO:0000256" key="5">
    <source>
        <dbReference type="HAMAP-Rule" id="MF_00150"/>
    </source>
</evidence>
<organism evidence="8 9">
    <name type="scientific">Helicobacter pullorum</name>
    <dbReference type="NCBI Taxonomy" id="35818"/>
    <lineage>
        <taxon>Bacteria</taxon>
        <taxon>Pseudomonadati</taxon>
        <taxon>Campylobacterota</taxon>
        <taxon>Epsilonproteobacteria</taxon>
        <taxon>Campylobacterales</taxon>
        <taxon>Helicobacteraceae</taxon>
        <taxon>Helicobacter</taxon>
    </lineage>
</organism>
<dbReference type="InterPro" id="IPR036291">
    <property type="entry name" value="NAD(P)-bd_dom_sf"/>
</dbReference>
<dbReference type="STRING" id="35818.HPU229336_07650"/>
<keyword evidence="5" id="KW-0963">Cytoplasm</keyword>
<evidence type="ECO:0000259" key="7">
    <source>
        <dbReference type="SMART" id="SM00859"/>
    </source>
</evidence>
<comment type="caution">
    <text evidence="8">The sequence shown here is derived from an EMBL/GenBank/DDBJ whole genome shotgun (WGS) entry which is preliminary data.</text>
</comment>
<dbReference type="EMBL" id="JNOC01000016">
    <property type="protein sequence ID" value="KPH56367.1"/>
    <property type="molecule type" value="Genomic_DNA"/>
</dbReference>
<dbReference type="CDD" id="cd17895">
    <property type="entry name" value="AGPR_1_N"/>
    <property type="match status" value="1"/>
</dbReference>
<keyword evidence="4 5" id="KW-0560">Oxidoreductase</keyword>
<dbReference type="InterPro" id="IPR023013">
    <property type="entry name" value="AGPR_AS"/>
</dbReference>
<dbReference type="PROSITE" id="PS01224">
    <property type="entry name" value="ARGC"/>
    <property type="match status" value="1"/>
</dbReference>
<dbReference type="PATRIC" id="fig|35818.11.peg.578"/>
<evidence type="ECO:0000313" key="8">
    <source>
        <dbReference type="EMBL" id="KPH56367.1"/>
    </source>
</evidence>
<dbReference type="RefSeq" id="WP_054197682.1">
    <property type="nucleotide sequence ID" value="NZ_JNOA01000007.1"/>
</dbReference>
<dbReference type="EC" id="1.2.1.38" evidence="5"/>
<dbReference type="GO" id="GO:0005737">
    <property type="term" value="C:cytoplasm"/>
    <property type="evidence" value="ECO:0007669"/>
    <property type="project" value="UniProtKB-SubCell"/>
</dbReference>
<dbReference type="SMART" id="SM00859">
    <property type="entry name" value="Semialdhyde_dh"/>
    <property type="match status" value="1"/>
</dbReference>
<dbReference type="Gene3D" id="3.30.360.10">
    <property type="entry name" value="Dihydrodipicolinate Reductase, domain 2"/>
    <property type="match status" value="1"/>
</dbReference>
<keyword evidence="1 5" id="KW-0055">Arginine biosynthesis</keyword>
<comment type="catalytic activity">
    <reaction evidence="5">
        <text>N-acetyl-L-glutamate 5-semialdehyde + phosphate + NADP(+) = N-acetyl-L-glutamyl 5-phosphate + NADPH + H(+)</text>
        <dbReference type="Rhea" id="RHEA:21588"/>
        <dbReference type="ChEBI" id="CHEBI:15378"/>
        <dbReference type="ChEBI" id="CHEBI:29123"/>
        <dbReference type="ChEBI" id="CHEBI:43474"/>
        <dbReference type="ChEBI" id="CHEBI:57783"/>
        <dbReference type="ChEBI" id="CHEBI:57936"/>
        <dbReference type="ChEBI" id="CHEBI:58349"/>
        <dbReference type="EC" id="1.2.1.38"/>
    </reaction>
</comment>
<keyword evidence="3 5" id="KW-0521">NADP</keyword>
<dbReference type="Pfam" id="PF01118">
    <property type="entry name" value="Semialdhyde_dh"/>
    <property type="match status" value="1"/>
</dbReference>
<dbReference type="PANTHER" id="PTHR32338:SF10">
    <property type="entry name" value="N-ACETYL-GAMMA-GLUTAMYL-PHOSPHATE REDUCTASE, CHLOROPLASTIC-RELATED"/>
    <property type="match status" value="1"/>
</dbReference>
<evidence type="ECO:0000313" key="9">
    <source>
        <dbReference type="Proteomes" id="UP000037997"/>
    </source>
</evidence>
<proteinExistence type="inferred from homology"/>
<dbReference type="SUPFAM" id="SSF55347">
    <property type="entry name" value="Glyceraldehyde-3-phosphate dehydrogenase-like, C-terminal domain"/>
    <property type="match status" value="1"/>
</dbReference>
<feature type="domain" description="Semialdehyde dehydrogenase NAD-binding" evidence="7">
    <location>
        <begin position="4"/>
        <end position="140"/>
    </location>
</feature>
<evidence type="ECO:0000256" key="1">
    <source>
        <dbReference type="ARBA" id="ARBA00022571"/>
    </source>
</evidence>
<accession>A0A0N1EC76</accession>
<feature type="active site" evidence="5 6">
    <location>
        <position position="148"/>
    </location>
</feature>
<comment type="pathway">
    <text evidence="5">Amino-acid biosynthesis; L-arginine biosynthesis; N(2)-acetyl-L-ornithine from L-glutamate: step 3/4.</text>
</comment>
<comment type="subcellular location">
    <subcellularLocation>
        <location evidence="5">Cytoplasm</location>
    </subcellularLocation>
</comment>
<keyword evidence="2 5" id="KW-0028">Amino-acid biosynthesis</keyword>
<dbReference type="GO" id="GO:0070401">
    <property type="term" value="F:NADP+ binding"/>
    <property type="evidence" value="ECO:0007669"/>
    <property type="project" value="InterPro"/>
</dbReference>
<dbReference type="GO" id="GO:0051287">
    <property type="term" value="F:NAD binding"/>
    <property type="evidence" value="ECO:0007669"/>
    <property type="project" value="InterPro"/>
</dbReference>
<dbReference type="InterPro" id="IPR058924">
    <property type="entry name" value="AGPR_dimerisation_dom"/>
</dbReference>